<evidence type="ECO:0000313" key="10">
    <source>
        <dbReference type="Proteomes" id="UP000002531"/>
    </source>
</evidence>
<keyword evidence="7" id="KW-1006">Bacterial flagellum protein export</keyword>
<proteinExistence type="inferred from homology"/>
<comment type="function">
    <text evidence="1">Needed for flagellar regrowth and assembly.</text>
</comment>
<dbReference type="RefSeq" id="WP_011313925.1">
    <property type="nucleotide sequence ID" value="NC_007406.1"/>
</dbReference>
<dbReference type="EMBL" id="CP000115">
    <property type="protein sequence ID" value="ABA03864.1"/>
    <property type="molecule type" value="Genomic_DNA"/>
</dbReference>
<evidence type="ECO:0000256" key="1">
    <source>
        <dbReference type="ARBA" id="ARBA00003041"/>
    </source>
</evidence>
<evidence type="ECO:0000256" key="5">
    <source>
        <dbReference type="ARBA" id="ARBA00022795"/>
    </source>
</evidence>
<evidence type="ECO:0000256" key="3">
    <source>
        <dbReference type="ARBA" id="ARBA00016507"/>
    </source>
</evidence>
<dbReference type="NCBIfam" id="NF004690">
    <property type="entry name" value="PRK06032.1-1"/>
    <property type="match status" value="1"/>
</dbReference>
<sequence>MGAPAKFLFDTDFSAPHKSRERAPTALEISQRIAAAEAAAYQKGFDAAQREARVQSDRRMAAAMEGIAANIKAVAEQFAGIEARMETEAVDVAVAVARKLCGALISAEPSADIIALVRDSVRHLVSTPHLVVRINDQLYDAARDQIERLAKQTGFTGQLVILAEPDVATGDCRIEWADGGIVLERADIDTRIDELVRGYMASRKPNSTEGMVANNER</sequence>
<dbReference type="eggNOG" id="COG1317">
    <property type="taxonomic scope" value="Bacteria"/>
</dbReference>
<evidence type="ECO:0000256" key="4">
    <source>
        <dbReference type="ARBA" id="ARBA00022448"/>
    </source>
</evidence>
<dbReference type="STRING" id="323098.Nwi_0597"/>
<dbReference type="Pfam" id="PF02108">
    <property type="entry name" value="FliH"/>
    <property type="match status" value="1"/>
</dbReference>
<dbReference type="InterPro" id="IPR018035">
    <property type="entry name" value="Flagellar_FliH/T3SS_HrpE"/>
</dbReference>
<dbReference type="PANTHER" id="PTHR34982:SF1">
    <property type="entry name" value="FLAGELLAR ASSEMBLY PROTEIN FLIH"/>
    <property type="match status" value="1"/>
</dbReference>
<dbReference type="AlphaFoldDB" id="Q3SV27"/>
<evidence type="ECO:0000259" key="8">
    <source>
        <dbReference type="Pfam" id="PF02108"/>
    </source>
</evidence>
<dbReference type="InterPro" id="IPR051472">
    <property type="entry name" value="T3SS_Stator/FliH"/>
</dbReference>
<protein>
    <recommendedName>
        <fullName evidence="3">Flagellar assembly protein FliH</fullName>
    </recommendedName>
</protein>
<keyword evidence="9" id="KW-0966">Cell projection</keyword>
<dbReference type="GO" id="GO:0015031">
    <property type="term" value="P:protein transport"/>
    <property type="evidence" value="ECO:0007669"/>
    <property type="project" value="UniProtKB-KW"/>
</dbReference>
<keyword evidence="10" id="KW-1185">Reference proteome</keyword>
<name>Q3SV27_NITWN</name>
<keyword evidence="9" id="KW-0969">Cilium</keyword>
<keyword evidence="6" id="KW-0653">Protein transport</keyword>
<evidence type="ECO:0000256" key="2">
    <source>
        <dbReference type="ARBA" id="ARBA00006602"/>
    </source>
</evidence>
<evidence type="ECO:0000313" key="9">
    <source>
        <dbReference type="EMBL" id="ABA03864.1"/>
    </source>
</evidence>
<dbReference type="GO" id="GO:0044781">
    <property type="term" value="P:bacterial-type flagellum organization"/>
    <property type="evidence" value="ECO:0007669"/>
    <property type="project" value="UniProtKB-KW"/>
</dbReference>
<dbReference type="GO" id="GO:0005829">
    <property type="term" value="C:cytosol"/>
    <property type="evidence" value="ECO:0007669"/>
    <property type="project" value="TreeGrafter"/>
</dbReference>
<reference evidence="9 10" key="1">
    <citation type="journal article" date="2006" name="Appl. Environ. Microbiol.">
        <title>Genome sequence of the chemolithoautotrophic nitrite-oxidizing bacterium Nitrobacter winogradskyi Nb-255.</title>
        <authorList>
            <person name="Starkenburg S.R."/>
            <person name="Chain P.S."/>
            <person name="Sayavedra-Soto L.A."/>
            <person name="Hauser L."/>
            <person name="Land M.L."/>
            <person name="Larimer F.W."/>
            <person name="Malfatti S.A."/>
            <person name="Klotz M.G."/>
            <person name="Bottomley P.J."/>
            <person name="Arp D.J."/>
            <person name="Hickey W.J."/>
        </authorList>
    </citation>
    <scope>NUCLEOTIDE SEQUENCE [LARGE SCALE GENOMIC DNA]</scope>
    <source>
        <strain evidence="10">ATCC 25391 / DSM 10237 / CIP 104748 / NCIMB 11846 / Nb-255</strain>
    </source>
</reference>
<accession>Q3SV27</accession>
<comment type="similarity">
    <text evidence="2">Belongs to the FliH family.</text>
</comment>
<evidence type="ECO:0000256" key="7">
    <source>
        <dbReference type="ARBA" id="ARBA00023225"/>
    </source>
</evidence>
<organism evidence="9 10">
    <name type="scientific">Nitrobacter winogradskyi (strain ATCC 25391 / DSM 10237 / CIP 104748 / NCIMB 11846 / Nb-255)</name>
    <dbReference type="NCBI Taxonomy" id="323098"/>
    <lineage>
        <taxon>Bacteria</taxon>
        <taxon>Pseudomonadati</taxon>
        <taxon>Pseudomonadota</taxon>
        <taxon>Alphaproteobacteria</taxon>
        <taxon>Hyphomicrobiales</taxon>
        <taxon>Nitrobacteraceae</taxon>
        <taxon>Nitrobacter</taxon>
    </lineage>
</organism>
<gene>
    <name evidence="9" type="ordered locus">Nwi_0597</name>
</gene>
<dbReference type="HOGENOM" id="CLU_084179_0_0_5"/>
<keyword evidence="5" id="KW-1005">Bacterial flagellum biogenesis</keyword>
<dbReference type="Proteomes" id="UP000002531">
    <property type="component" value="Chromosome"/>
</dbReference>
<dbReference type="KEGG" id="nwi:Nwi_0597"/>
<keyword evidence="4" id="KW-0813">Transport</keyword>
<dbReference type="PANTHER" id="PTHR34982">
    <property type="entry name" value="YOP PROTEINS TRANSLOCATION PROTEIN L"/>
    <property type="match status" value="1"/>
</dbReference>
<evidence type="ECO:0000256" key="6">
    <source>
        <dbReference type="ARBA" id="ARBA00022927"/>
    </source>
</evidence>
<keyword evidence="9" id="KW-0282">Flagellum</keyword>
<dbReference type="OrthoDB" id="7304298at2"/>
<feature type="domain" description="Flagellar assembly protein FliH/Type III secretion system HrpE" evidence="8">
    <location>
        <begin position="64"/>
        <end position="193"/>
    </location>
</feature>